<comment type="subcellular location">
    <subcellularLocation>
        <location evidence="1 9">Cell membrane</location>
        <topology evidence="1 9">Multi-pass membrane protein</topology>
    </subcellularLocation>
</comment>
<evidence type="ECO:0000256" key="8">
    <source>
        <dbReference type="ARBA" id="ARBA00023136"/>
    </source>
</evidence>
<dbReference type="GO" id="GO:0042956">
    <property type="term" value="P:maltodextrin transmembrane transport"/>
    <property type="evidence" value="ECO:0007669"/>
    <property type="project" value="TreeGrafter"/>
</dbReference>
<name>A0A927U8S4_9FIRM</name>
<evidence type="ECO:0000256" key="6">
    <source>
        <dbReference type="ARBA" id="ARBA00022692"/>
    </source>
</evidence>
<evidence type="ECO:0000256" key="3">
    <source>
        <dbReference type="ARBA" id="ARBA00022448"/>
    </source>
</evidence>
<dbReference type="CDD" id="cd06261">
    <property type="entry name" value="TM_PBP2"/>
    <property type="match status" value="1"/>
</dbReference>
<feature type="transmembrane region" description="Helical" evidence="9">
    <location>
        <begin position="243"/>
        <end position="264"/>
    </location>
</feature>
<dbReference type="PROSITE" id="PS50928">
    <property type="entry name" value="ABC_TM1"/>
    <property type="match status" value="1"/>
</dbReference>
<evidence type="ECO:0000259" key="10">
    <source>
        <dbReference type="PROSITE" id="PS50928"/>
    </source>
</evidence>
<dbReference type="GO" id="GO:0015423">
    <property type="term" value="F:ABC-type maltose transporter activity"/>
    <property type="evidence" value="ECO:0007669"/>
    <property type="project" value="TreeGrafter"/>
</dbReference>
<gene>
    <name evidence="11" type="ORF">E7272_09785</name>
</gene>
<sequence>MMKKQSVGKIIDATWTYALLLIVSFIFFFPCLWIVLASFSKSGSIYSFDGFFPKSYSVATFKKLFTDTTMYNYPRWFLNTLFVAVGSCLLGTFLTILTAYTMSRFEFRARKTMMKTTMILGMFPSFMGMTAVYILMTQFGLINRLPGLILIYAAGAPMGYLTQKGFFDTIPKAIDEAAKIDGANSAQIFWKINLPLSKPIIVYTALTSFTWPWSDFILPKLLLKEKDLYTVAVGLMSLDETEFARFAAGSVFIAVPIVILYFALVKNMVDGIAEGAVKG</sequence>
<dbReference type="Gene3D" id="1.10.3720.10">
    <property type="entry name" value="MetI-like"/>
    <property type="match status" value="1"/>
</dbReference>
<comment type="caution">
    <text evidence="11">The sequence shown here is derived from an EMBL/GenBank/DDBJ whole genome shotgun (WGS) entry which is preliminary data.</text>
</comment>
<evidence type="ECO:0000256" key="5">
    <source>
        <dbReference type="ARBA" id="ARBA00022597"/>
    </source>
</evidence>
<dbReference type="InterPro" id="IPR050901">
    <property type="entry name" value="BP-dep_ABC_trans_perm"/>
</dbReference>
<protein>
    <submittedName>
        <fullName evidence="11">Sugar ABC transporter permease</fullName>
    </submittedName>
</protein>
<evidence type="ECO:0000256" key="7">
    <source>
        <dbReference type="ARBA" id="ARBA00022989"/>
    </source>
</evidence>
<evidence type="ECO:0000313" key="11">
    <source>
        <dbReference type="EMBL" id="MBE5920120.1"/>
    </source>
</evidence>
<feature type="transmembrane region" description="Helical" evidence="9">
    <location>
        <begin position="12"/>
        <end position="36"/>
    </location>
</feature>
<dbReference type="PANTHER" id="PTHR32243:SF50">
    <property type="entry name" value="MALTOSE_MALTODEXTRIN TRANSPORT SYSTEM PERMEASE PROTEIN MALG"/>
    <property type="match status" value="1"/>
</dbReference>
<keyword evidence="6 9" id="KW-0812">Transmembrane</keyword>
<evidence type="ECO:0000256" key="9">
    <source>
        <dbReference type="RuleBase" id="RU363032"/>
    </source>
</evidence>
<proteinExistence type="inferred from homology"/>
<feature type="transmembrane region" description="Helical" evidence="9">
    <location>
        <begin position="76"/>
        <end position="97"/>
    </location>
</feature>
<dbReference type="InterPro" id="IPR000515">
    <property type="entry name" value="MetI-like"/>
</dbReference>
<dbReference type="AlphaFoldDB" id="A0A927U8S4"/>
<dbReference type="PANTHER" id="PTHR32243">
    <property type="entry name" value="MALTOSE TRANSPORT SYSTEM PERMEASE-RELATED"/>
    <property type="match status" value="1"/>
</dbReference>
<organism evidence="11 12">
    <name type="scientific">Pseudobutyrivibrio ruminis</name>
    <dbReference type="NCBI Taxonomy" id="46206"/>
    <lineage>
        <taxon>Bacteria</taxon>
        <taxon>Bacillati</taxon>
        <taxon>Bacillota</taxon>
        <taxon>Clostridia</taxon>
        <taxon>Lachnospirales</taxon>
        <taxon>Lachnospiraceae</taxon>
        <taxon>Pseudobutyrivibrio</taxon>
    </lineage>
</organism>
<evidence type="ECO:0000256" key="4">
    <source>
        <dbReference type="ARBA" id="ARBA00022475"/>
    </source>
</evidence>
<keyword evidence="5" id="KW-0762">Sugar transport</keyword>
<keyword evidence="3 9" id="KW-0813">Transport</keyword>
<keyword evidence="7 9" id="KW-1133">Transmembrane helix</keyword>
<feature type="transmembrane region" description="Helical" evidence="9">
    <location>
        <begin position="142"/>
        <end position="162"/>
    </location>
</feature>
<keyword evidence="8 9" id="KW-0472">Membrane</keyword>
<dbReference type="SUPFAM" id="SSF161098">
    <property type="entry name" value="MetI-like"/>
    <property type="match status" value="1"/>
</dbReference>
<keyword evidence="4" id="KW-1003">Cell membrane</keyword>
<reference evidence="11" key="1">
    <citation type="submission" date="2019-04" db="EMBL/GenBank/DDBJ databases">
        <title>Evolution of Biomass-Degrading Anaerobic Consortia Revealed by Metagenomics.</title>
        <authorList>
            <person name="Peng X."/>
        </authorList>
    </citation>
    <scope>NUCLEOTIDE SEQUENCE</scope>
    <source>
        <strain evidence="11">SIG311</strain>
    </source>
</reference>
<comment type="similarity">
    <text evidence="2">Belongs to the binding-protein-dependent transport system permease family. MalFG subfamily.</text>
</comment>
<dbReference type="Proteomes" id="UP000766246">
    <property type="component" value="Unassembled WGS sequence"/>
</dbReference>
<dbReference type="EMBL" id="SVER01000024">
    <property type="protein sequence ID" value="MBE5920120.1"/>
    <property type="molecule type" value="Genomic_DNA"/>
</dbReference>
<dbReference type="Pfam" id="PF00528">
    <property type="entry name" value="BPD_transp_1"/>
    <property type="match status" value="1"/>
</dbReference>
<dbReference type="InterPro" id="IPR035906">
    <property type="entry name" value="MetI-like_sf"/>
</dbReference>
<evidence type="ECO:0000256" key="1">
    <source>
        <dbReference type="ARBA" id="ARBA00004651"/>
    </source>
</evidence>
<dbReference type="GO" id="GO:0005886">
    <property type="term" value="C:plasma membrane"/>
    <property type="evidence" value="ECO:0007669"/>
    <property type="project" value="UniProtKB-SubCell"/>
</dbReference>
<evidence type="ECO:0000256" key="2">
    <source>
        <dbReference type="ARBA" id="ARBA00009047"/>
    </source>
</evidence>
<accession>A0A927U8S4</accession>
<evidence type="ECO:0000313" key="12">
    <source>
        <dbReference type="Proteomes" id="UP000766246"/>
    </source>
</evidence>
<feature type="transmembrane region" description="Helical" evidence="9">
    <location>
        <begin position="118"/>
        <end position="136"/>
    </location>
</feature>
<feature type="domain" description="ABC transmembrane type-1" evidence="10">
    <location>
        <begin position="77"/>
        <end position="264"/>
    </location>
</feature>